<evidence type="ECO:0000313" key="1">
    <source>
        <dbReference type="EMBL" id="TWT30843.1"/>
    </source>
</evidence>
<gene>
    <name evidence="1" type="ORF">Enr8_43690</name>
</gene>
<dbReference type="Proteomes" id="UP000318878">
    <property type="component" value="Unassembled WGS sequence"/>
</dbReference>
<reference evidence="1 2" key="1">
    <citation type="submission" date="2019-02" db="EMBL/GenBank/DDBJ databases">
        <title>Deep-cultivation of Planctomycetes and their phenomic and genomic characterization uncovers novel biology.</title>
        <authorList>
            <person name="Wiegand S."/>
            <person name="Jogler M."/>
            <person name="Boedeker C."/>
            <person name="Pinto D."/>
            <person name="Vollmers J."/>
            <person name="Rivas-Marin E."/>
            <person name="Kohn T."/>
            <person name="Peeters S.H."/>
            <person name="Heuer A."/>
            <person name="Rast P."/>
            <person name="Oberbeckmann S."/>
            <person name="Bunk B."/>
            <person name="Jeske O."/>
            <person name="Meyerdierks A."/>
            <person name="Storesund J.E."/>
            <person name="Kallscheuer N."/>
            <person name="Luecker S."/>
            <person name="Lage O.M."/>
            <person name="Pohl T."/>
            <person name="Merkel B.J."/>
            <person name="Hornburger P."/>
            <person name="Mueller R.-W."/>
            <person name="Bruemmer F."/>
            <person name="Labrenz M."/>
            <person name="Spormann A.M."/>
            <person name="Op Den Camp H."/>
            <person name="Overmann J."/>
            <person name="Amann R."/>
            <person name="Jetten M.S.M."/>
            <person name="Mascher T."/>
            <person name="Medema M.H."/>
            <person name="Devos D.P."/>
            <person name="Kaster A.-K."/>
            <person name="Ovreas L."/>
            <person name="Rohde M."/>
            <person name="Galperin M.Y."/>
            <person name="Jogler C."/>
        </authorList>
    </citation>
    <scope>NUCLEOTIDE SEQUENCE [LARGE SCALE GENOMIC DNA]</scope>
    <source>
        <strain evidence="1 2">Enr8</strain>
    </source>
</reference>
<name>A0A5C5UYV1_9BACT</name>
<proteinExistence type="predicted"/>
<accession>A0A5C5UYV1</accession>
<protein>
    <submittedName>
        <fullName evidence="1">Uncharacterized protein</fullName>
    </submittedName>
</protein>
<sequence length="115" mass="13433">MDEGEYPNSLEALRMRVDPVVLEDPYQEGSLLRYERKEDGFLLYSRYLDDGGSSLSGDILLGEWVAKEGQQRNRENSDLVVRFPRRPIPFQVEKPLTHAEWSIEIDEEMRKSESK</sequence>
<evidence type="ECO:0000313" key="2">
    <source>
        <dbReference type="Proteomes" id="UP000318878"/>
    </source>
</evidence>
<organism evidence="1 2">
    <name type="scientific">Blastopirellula retiformator</name>
    <dbReference type="NCBI Taxonomy" id="2527970"/>
    <lineage>
        <taxon>Bacteria</taxon>
        <taxon>Pseudomonadati</taxon>
        <taxon>Planctomycetota</taxon>
        <taxon>Planctomycetia</taxon>
        <taxon>Pirellulales</taxon>
        <taxon>Pirellulaceae</taxon>
        <taxon>Blastopirellula</taxon>
    </lineage>
</organism>
<keyword evidence="2" id="KW-1185">Reference proteome</keyword>
<dbReference type="EMBL" id="SJPF01000005">
    <property type="protein sequence ID" value="TWT30843.1"/>
    <property type="molecule type" value="Genomic_DNA"/>
</dbReference>
<comment type="caution">
    <text evidence="1">The sequence shown here is derived from an EMBL/GenBank/DDBJ whole genome shotgun (WGS) entry which is preliminary data.</text>
</comment>
<dbReference type="AlphaFoldDB" id="A0A5C5UYV1"/>